<evidence type="ECO:0000256" key="2">
    <source>
        <dbReference type="SAM" id="MobiDB-lite"/>
    </source>
</evidence>
<reference evidence="4 5" key="1">
    <citation type="submission" date="2019-04" db="EMBL/GenBank/DDBJ databases">
        <authorList>
            <consortium name="Wellcome Sanger Institute Data Sharing"/>
        </authorList>
    </citation>
    <scope>NUCLEOTIDE SEQUENCE [LARGE SCALE GENOMIC DNA]</scope>
</reference>
<feature type="coiled-coil region" evidence="1">
    <location>
        <begin position="150"/>
        <end position="177"/>
    </location>
</feature>
<dbReference type="Pfam" id="PF10506">
    <property type="entry name" value="USHBP1_PDZ-bd"/>
    <property type="match status" value="1"/>
</dbReference>
<dbReference type="InterPro" id="IPR040171">
    <property type="entry name" value="USBP1-like"/>
</dbReference>
<feature type="compositionally biased region" description="Basic and acidic residues" evidence="2">
    <location>
        <begin position="318"/>
        <end position="335"/>
    </location>
</feature>
<evidence type="ECO:0000313" key="4">
    <source>
        <dbReference type="Ensembl" id="ENSSFOP00015031042.1"/>
    </source>
</evidence>
<feature type="region of interest" description="Disordered" evidence="2">
    <location>
        <begin position="178"/>
        <end position="204"/>
    </location>
</feature>
<feature type="region of interest" description="Disordered" evidence="2">
    <location>
        <begin position="1"/>
        <end position="49"/>
    </location>
</feature>
<organism evidence="4 5">
    <name type="scientific">Scleropages formosus</name>
    <name type="common">Asian bonytongue</name>
    <name type="synonym">Osteoglossum formosum</name>
    <dbReference type="NCBI Taxonomy" id="113540"/>
    <lineage>
        <taxon>Eukaryota</taxon>
        <taxon>Metazoa</taxon>
        <taxon>Chordata</taxon>
        <taxon>Craniata</taxon>
        <taxon>Vertebrata</taxon>
        <taxon>Euteleostomi</taxon>
        <taxon>Actinopterygii</taxon>
        <taxon>Neopterygii</taxon>
        <taxon>Teleostei</taxon>
        <taxon>Osteoglossocephala</taxon>
        <taxon>Osteoglossomorpha</taxon>
        <taxon>Osteoglossiformes</taxon>
        <taxon>Osteoglossidae</taxon>
        <taxon>Scleropages</taxon>
    </lineage>
</organism>
<dbReference type="Proteomes" id="UP000694397">
    <property type="component" value="Chromosome 9"/>
</dbReference>
<dbReference type="GeneTree" id="ENSGT00530000063974"/>
<dbReference type="OrthoDB" id="6256369at2759"/>
<dbReference type="InterPro" id="IPR019536">
    <property type="entry name" value="USHBP1_PDZ-bd"/>
</dbReference>
<reference evidence="4" key="3">
    <citation type="submission" date="2025-09" db="UniProtKB">
        <authorList>
            <consortium name="Ensembl"/>
        </authorList>
    </citation>
    <scope>IDENTIFICATION</scope>
</reference>
<keyword evidence="1" id="KW-0175">Coiled coil</keyword>
<feature type="compositionally biased region" description="Polar residues" evidence="2">
    <location>
        <begin position="22"/>
        <end position="33"/>
    </location>
</feature>
<feature type="compositionally biased region" description="Low complexity" evidence="2">
    <location>
        <begin position="183"/>
        <end position="200"/>
    </location>
</feature>
<evidence type="ECO:0000259" key="3">
    <source>
        <dbReference type="Pfam" id="PF10506"/>
    </source>
</evidence>
<proteinExistence type="predicted"/>
<feature type="domain" description="Harmonin-binding protein USHBP1 PDZ-binding" evidence="3">
    <location>
        <begin position="251"/>
        <end position="314"/>
    </location>
</feature>
<reference evidence="4" key="2">
    <citation type="submission" date="2025-08" db="UniProtKB">
        <authorList>
            <consortium name="Ensembl"/>
        </authorList>
    </citation>
    <scope>IDENTIFICATION</scope>
</reference>
<dbReference type="Ensembl" id="ENSSFOT00015031391.2">
    <property type="protein sequence ID" value="ENSSFOP00015031042.1"/>
    <property type="gene ID" value="ENSSFOG00015019903.2"/>
</dbReference>
<gene>
    <name evidence="4" type="primary">ushbp1</name>
</gene>
<feature type="region of interest" description="Disordered" evidence="2">
    <location>
        <begin position="318"/>
        <end position="372"/>
    </location>
</feature>
<dbReference type="PANTHER" id="PTHR23347">
    <property type="entry name" value="COLORECTAL MUTANT CANCER PROTEIN MCC PROTEIN -RELATED"/>
    <property type="match status" value="1"/>
</dbReference>
<feature type="region of interest" description="Disordered" evidence="2">
    <location>
        <begin position="403"/>
        <end position="426"/>
    </location>
</feature>
<protein>
    <submittedName>
        <fullName evidence="4">Usher syndrome 1C binding protein 1</fullName>
    </submittedName>
</protein>
<dbReference type="AlphaFoldDB" id="A0A8C9SDI1"/>
<dbReference type="PANTHER" id="PTHR23347:SF5">
    <property type="entry name" value="HARMONIN-BINDING PROTEIN USHBP1"/>
    <property type="match status" value="1"/>
</dbReference>
<accession>A0A8C9SDI1</accession>
<evidence type="ECO:0000256" key="1">
    <source>
        <dbReference type="SAM" id="Coils"/>
    </source>
</evidence>
<evidence type="ECO:0000313" key="5">
    <source>
        <dbReference type="Proteomes" id="UP000694397"/>
    </source>
</evidence>
<name>A0A8C9SDI1_SCLFO</name>
<sequence>MSALPAPRVPEDRTSQDEEVASNLNTTPHSSQSVKEKDAPTPSSKGDSTELWAQLQGLLEGLERSAVRGRAWVTPYITCENKEATQHLTAATESWVQVTQLLEEMEREFGISYLSELPAEERQRYQRDVLALHKNNCSLRNTLRCRDEELGRSKITLSGLEEERNRLRKKLLSFQKNVQTRGSLSPPISPSSSSSEAQSPCWTSPPYPGSPLVLKRSPSTGTAVCLTDSVLSSASSSTPGYSTMEAELAHLQSGIENLRGQNIRLSSALERRKGESEQMSMILSRHEADNAALQMALKYSEECEEAYSQLLSLYEAKKQRDTSQSRGTAESRGDKCQLSGAKQGLNSTEAGELPASSCPPGGAEQSVKQSRGTSSLLLGQEVALRERILSLKRDKAAVCIPEQKPDGEGKLSPDTGTLAAHRGSHSARHCNTKKEKAALLYDLHTVREEMSELRGIIRLTERENRYLEWTLVAQREQEVAGALIAYCLQEELEDMQTERRHPITAAGIPSGGGISIPRNRIILHKIQAALQREQMLKRQMTALWESLDNALTDSATRRRYSEKEMAQFALMHRKTADMFRSTRKKYHEQLWRLQRRMVALCERHVTQIAGLKAKLEVLEERREETVL</sequence>
<keyword evidence="5" id="KW-1185">Reference proteome</keyword>